<reference evidence="4" key="1">
    <citation type="submission" date="2017-09" db="EMBL/GenBank/DDBJ databases">
        <title>Depth-based differentiation of microbial function through sediment-hosted aquifers and enrichment of novel symbionts in the deep terrestrial subsurface.</title>
        <authorList>
            <person name="Probst A.J."/>
            <person name="Ladd B."/>
            <person name="Jarett J.K."/>
            <person name="Geller-Mcgrath D.E."/>
            <person name="Sieber C.M.K."/>
            <person name="Emerson J.B."/>
            <person name="Anantharaman K."/>
            <person name="Thomas B.C."/>
            <person name="Malmstrom R."/>
            <person name="Stieglmeier M."/>
            <person name="Klingl A."/>
            <person name="Woyke T."/>
            <person name="Ryan C.M."/>
            <person name="Banfield J.F."/>
        </authorList>
    </citation>
    <scope>NUCLEOTIDE SEQUENCE [LARGE SCALE GENOMIC DNA]</scope>
</reference>
<comment type="caution">
    <text evidence="3">The sequence shown here is derived from an EMBL/GenBank/DDBJ whole genome shotgun (WGS) entry which is preliminary data.</text>
</comment>
<dbReference type="GO" id="GO:0003700">
    <property type="term" value="F:DNA-binding transcription factor activity"/>
    <property type="evidence" value="ECO:0007669"/>
    <property type="project" value="InterPro"/>
</dbReference>
<dbReference type="Gene3D" id="1.10.10.10">
    <property type="entry name" value="Winged helix-like DNA-binding domain superfamily/Winged helix DNA-binding domain"/>
    <property type="match status" value="1"/>
</dbReference>
<name>A0A2M6WHY0_9BACT</name>
<dbReference type="EMBL" id="PFBA01000024">
    <property type="protein sequence ID" value="PIT92403.1"/>
    <property type="molecule type" value="Genomic_DNA"/>
</dbReference>
<dbReference type="AlphaFoldDB" id="A0A2M6WHY0"/>
<organism evidence="3 4">
    <name type="scientific">Candidatus Harrisonbacteria bacterium CG10_big_fil_rev_8_21_14_0_10_42_17</name>
    <dbReference type="NCBI Taxonomy" id="1974584"/>
    <lineage>
        <taxon>Bacteria</taxon>
        <taxon>Candidatus Harrisoniibacteriota</taxon>
    </lineage>
</organism>
<evidence type="ECO:0000313" key="4">
    <source>
        <dbReference type="Proteomes" id="UP000228635"/>
    </source>
</evidence>
<dbReference type="InterPro" id="IPR007759">
    <property type="entry name" value="Asxl_HARE-HTH"/>
</dbReference>
<dbReference type="InterPro" id="IPR050239">
    <property type="entry name" value="Sigma-70_RNA_pol_init_factors"/>
</dbReference>
<dbReference type="Gene3D" id="1.10.10.1250">
    <property type="entry name" value="RNA polymerase, subunit delta, N-terminal domain"/>
    <property type="match status" value="1"/>
</dbReference>
<dbReference type="Pfam" id="PF05066">
    <property type="entry name" value="HARE-HTH"/>
    <property type="match status" value="1"/>
</dbReference>
<dbReference type="Proteomes" id="UP000228635">
    <property type="component" value="Unassembled WGS sequence"/>
</dbReference>
<dbReference type="InterPro" id="IPR000943">
    <property type="entry name" value="RNA_pol_sigma70"/>
</dbReference>
<dbReference type="InterPro" id="IPR038087">
    <property type="entry name" value="RNAP_delta_N_dom_sf"/>
</dbReference>
<dbReference type="InterPro" id="IPR013324">
    <property type="entry name" value="RNA_pol_sigma_r3/r4-like"/>
</dbReference>
<protein>
    <recommendedName>
        <fullName evidence="2">HTH HARE-type domain-containing protein</fullName>
    </recommendedName>
</protein>
<dbReference type="CDD" id="cd06171">
    <property type="entry name" value="Sigma70_r4"/>
    <property type="match status" value="1"/>
</dbReference>
<evidence type="ECO:0000256" key="1">
    <source>
        <dbReference type="ARBA" id="ARBA00023163"/>
    </source>
</evidence>
<accession>A0A2M6WHY0</accession>
<dbReference type="InterPro" id="IPR036388">
    <property type="entry name" value="WH-like_DNA-bd_sf"/>
</dbReference>
<dbReference type="InterPro" id="IPR007630">
    <property type="entry name" value="RNA_pol_sigma70_r4"/>
</dbReference>
<dbReference type="PANTHER" id="PTHR30603">
    <property type="entry name" value="RNA POLYMERASE SIGMA FACTOR RPO"/>
    <property type="match status" value="1"/>
</dbReference>
<dbReference type="PROSITE" id="PS51913">
    <property type="entry name" value="HTH_HARE"/>
    <property type="match status" value="1"/>
</dbReference>
<gene>
    <name evidence="3" type="ORF">COU08_02770</name>
</gene>
<sequence length="352" mass="40031">MANQIKSNPITPLVKELLGDLDARSRDVIEKRFGLMGKAHLTLAEIGNQYNITRERVRQIEALALKEARSYIEKTGLKSFVEVASGTLKNYRGIRRADLLGADLKENYQGAATDAVFSNTVHFILEASGKMEYTQTDIDWYAHWHLGKNDRKTAEAIIQKSYKALKGSKEVVLAGTNFDELFKNLFKSEGITQTVGENYLATSKKFAKNHFGDFGLSEWAEIKPKTARDWAYLILKKNNKPLHFQEIASKISEYRTGKKTNFQTVHNELIKDNRFVLVGRGLYGLREFNILPGTAREVISHFLKKNGPLSFVDLKTAIGKERDFKENTVLINLQNKAFFKKLDDGRYTLTEV</sequence>
<keyword evidence="1" id="KW-0804">Transcription</keyword>
<evidence type="ECO:0000313" key="3">
    <source>
        <dbReference type="EMBL" id="PIT92403.1"/>
    </source>
</evidence>
<dbReference type="SUPFAM" id="SSF88659">
    <property type="entry name" value="Sigma3 and sigma4 domains of RNA polymerase sigma factors"/>
    <property type="match status" value="1"/>
</dbReference>
<dbReference type="Pfam" id="PF04545">
    <property type="entry name" value="Sigma70_r4"/>
    <property type="match status" value="1"/>
</dbReference>
<dbReference type="PRINTS" id="PR00046">
    <property type="entry name" value="SIGMA70FCT"/>
</dbReference>
<dbReference type="GO" id="GO:0006352">
    <property type="term" value="P:DNA-templated transcription initiation"/>
    <property type="evidence" value="ECO:0007669"/>
    <property type="project" value="InterPro"/>
</dbReference>
<feature type="domain" description="HTH HARE-type" evidence="2">
    <location>
        <begin position="225"/>
        <end position="288"/>
    </location>
</feature>
<evidence type="ECO:0000259" key="2">
    <source>
        <dbReference type="PROSITE" id="PS51913"/>
    </source>
</evidence>
<proteinExistence type="predicted"/>
<dbReference type="PANTHER" id="PTHR30603:SF47">
    <property type="entry name" value="RNA POLYMERASE SIGMA FACTOR SIGD, CHLOROPLASTIC"/>
    <property type="match status" value="1"/>
</dbReference>